<dbReference type="EMBL" id="JAGTPW010000007">
    <property type="protein sequence ID" value="MBR8644299.1"/>
    <property type="molecule type" value="Genomic_DNA"/>
</dbReference>
<evidence type="ECO:0000259" key="2">
    <source>
        <dbReference type="Pfam" id="PF24568"/>
    </source>
</evidence>
<reference evidence="3" key="1">
    <citation type="submission" date="2021-04" db="EMBL/GenBank/DDBJ databases">
        <title>Whole genome sequencing of Enterococci isolates from hospitalized patients.</title>
        <authorList>
            <person name="Ogoti B.M."/>
            <person name="Onyambu F.G."/>
        </authorList>
    </citation>
    <scope>NUCLEOTIDE SEQUENCE</scope>
    <source>
        <strain evidence="3">242</strain>
    </source>
</reference>
<organism evidence="3 4">
    <name type="scientific">Peribacillus frigoritolerans</name>
    <dbReference type="NCBI Taxonomy" id="450367"/>
    <lineage>
        <taxon>Bacteria</taxon>
        <taxon>Bacillati</taxon>
        <taxon>Bacillota</taxon>
        <taxon>Bacilli</taxon>
        <taxon>Bacillales</taxon>
        <taxon>Bacillaceae</taxon>
        <taxon>Peribacillus</taxon>
    </lineage>
</organism>
<evidence type="ECO:0000313" key="4">
    <source>
        <dbReference type="Proteomes" id="UP000680045"/>
    </source>
</evidence>
<dbReference type="InterPro" id="IPR057309">
    <property type="entry name" value="PcsB_CC"/>
</dbReference>
<sequence length="47" mass="5532">MKEEIKVLKERIAKRNEVLKERALSFQETGRGRTTLKYYSDHPVLGI</sequence>
<keyword evidence="1" id="KW-0732">Signal</keyword>
<evidence type="ECO:0000313" key="3">
    <source>
        <dbReference type="EMBL" id="MBR8644299.1"/>
    </source>
</evidence>
<gene>
    <name evidence="3" type="ORF">KEH51_05595</name>
</gene>
<protein>
    <recommendedName>
        <fullName evidence="2">Peptidoglycan hydrolase PcsB coiled-coil domain-containing protein</fullName>
    </recommendedName>
</protein>
<name>A0A941FK76_9BACI</name>
<accession>A0A941FK76</accession>
<proteinExistence type="predicted"/>
<feature type="domain" description="Peptidoglycan hydrolase PcsB coiled-coil" evidence="2">
    <location>
        <begin position="5"/>
        <end position="35"/>
    </location>
</feature>
<evidence type="ECO:0000256" key="1">
    <source>
        <dbReference type="ARBA" id="ARBA00022729"/>
    </source>
</evidence>
<comment type="caution">
    <text evidence="3">The sequence shown here is derived from an EMBL/GenBank/DDBJ whole genome shotgun (WGS) entry which is preliminary data.</text>
</comment>
<dbReference type="Proteomes" id="UP000680045">
    <property type="component" value="Unassembled WGS sequence"/>
</dbReference>
<dbReference type="AlphaFoldDB" id="A0A941FK76"/>
<dbReference type="Pfam" id="PF24568">
    <property type="entry name" value="CC_PcsB"/>
    <property type="match status" value="1"/>
</dbReference>
<dbReference type="Gene3D" id="6.10.250.3150">
    <property type="match status" value="1"/>
</dbReference>